<evidence type="ECO:0000313" key="2">
    <source>
        <dbReference type="Proteomes" id="UP001168528"/>
    </source>
</evidence>
<dbReference type="RefSeq" id="WP_302042499.1">
    <property type="nucleotide sequence ID" value="NZ_JAUKPO010000081.1"/>
</dbReference>
<keyword evidence="2" id="KW-1185">Reference proteome</keyword>
<accession>A0ABT8RHW8</accession>
<evidence type="ECO:0000313" key="1">
    <source>
        <dbReference type="EMBL" id="MDO1451702.1"/>
    </source>
</evidence>
<reference evidence="1" key="1">
    <citation type="submission" date="2023-07" db="EMBL/GenBank/DDBJ databases">
        <title>The genome sequence of Rhodocytophaga aerolata KACC 12507.</title>
        <authorList>
            <person name="Zhang X."/>
        </authorList>
    </citation>
    <scope>NUCLEOTIDE SEQUENCE</scope>
    <source>
        <strain evidence="1">KACC 12507</strain>
    </source>
</reference>
<gene>
    <name evidence="1" type="ORF">Q0590_35845</name>
</gene>
<name>A0ABT8RHW8_9BACT</name>
<dbReference type="Proteomes" id="UP001168528">
    <property type="component" value="Unassembled WGS sequence"/>
</dbReference>
<organism evidence="1 2">
    <name type="scientific">Rhodocytophaga aerolata</name>
    <dbReference type="NCBI Taxonomy" id="455078"/>
    <lineage>
        <taxon>Bacteria</taxon>
        <taxon>Pseudomonadati</taxon>
        <taxon>Bacteroidota</taxon>
        <taxon>Cytophagia</taxon>
        <taxon>Cytophagales</taxon>
        <taxon>Rhodocytophagaceae</taxon>
        <taxon>Rhodocytophaga</taxon>
    </lineage>
</organism>
<protein>
    <recommendedName>
        <fullName evidence="3">TonB C-terminal domain-containing protein</fullName>
    </recommendedName>
</protein>
<evidence type="ECO:0008006" key="3">
    <source>
        <dbReference type="Google" id="ProtNLM"/>
    </source>
</evidence>
<proteinExistence type="predicted"/>
<comment type="caution">
    <text evidence="1">The sequence shown here is derived from an EMBL/GenBank/DDBJ whole genome shotgun (WGS) entry which is preliminary data.</text>
</comment>
<dbReference type="EMBL" id="JAUKPO010000081">
    <property type="protein sequence ID" value="MDO1451702.1"/>
    <property type="molecule type" value="Genomic_DNA"/>
</dbReference>
<sequence length="72" mass="8278">MPKVRQSWIQPIFAVVEQMLQYPGGYKEFEKYVLKRLNKEPTELALRDRVQVVFIIDKSGAVQNARIGIGGE</sequence>